<sequence length="149" mass="17355">MNWAGHWRGYGPWVGSRDTYGKEHFRRPGLLPHDEQSRAFLAQAIPPMMTGHWLLRREETAAERTWTDADLAVRWLNKLYVEYPPFSRDDGKRAYTDLKTKLDYARDALPRGVDVAWVHYNRLSNLVSFSVVCCPNHFHPGIPCPRPLH</sequence>
<gene>
    <name evidence="1" type="ORF">RM779_29780</name>
</gene>
<dbReference type="EMBL" id="JAVREV010000022">
    <property type="protein sequence ID" value="MDT0446755.1"/>
    <property type="molecule type" value="Genomic_DNA"/>
</dbReference>
<organism evidence="1 2">
    <name type="scientific">Streptomyces johnsoniae</name>
    <dbReference type="NCBI Taxonomy" id="3075532"/>
    <lineage>
        <taxon>Bacteria</taxon>
        <taxon>Bacillati</taxon>
        <taxon>Actinomycetota</taxon>
        <taxon>Actinomycetes</taxon>
        <taxon>Kitasatosporales</taxon>
        <taxon>Streptomycetaceae</taxon>
        <taxon>Streptomyces</taxon>
    </lineage>
</organism>
<keyword evidence="2" id="KW-1185">Reference proteome</keyword>
<dbReference type="Proteomes" id="UP001183615">
    <property type="component" value="Unassembled WGS sequence"/>
</dbReference>
<name>A0ABU2SCS2_9ACTN</name>
<evidence type="ECO:0000313" key="1">
    <source>
        <dbReference type="EMBL" id="MDT0446755.1"/>
    </source>
</evidence>
<accession>A0ABU2SCS2</accession>
<protein>
    <submittedName>
        <fullName evidence="1">Uncharacterized protein</fullName>
    </submittedName>
</protein>
<dbReference type="RefSeq" id="WP_311620900.1">
    <property type="nucleotide sequence ID" value="NZ_JAVREV010000022.1"/>
</dbReference>
<proteinExistence type="predicted"/>
<comment type="caution">
    <text evidence="1">The sequence shown here is derived from an EMBL/GenBank/DDBJ whole genome shotgun (WGS) entry which is preliminary data.</text>
</comment>
<evidence type="ECO:0000313" key="2">
    <source>
        <dbReference type="Proteomes" id="UP001183615"/>
    </source>
</evidence>
<reference evidence="2" key="1">
    <citation type="submission" date="2023-07" db="EMBL/GenBank/DDBJ databases">
        <title>30 novel species of actinomycetes from the DSMZ collection.</title>
        <authorList>
            <person name="Nouioui I."/>
        </authorList>
    </citation>
    <scope>NUCLEOTIDE SEQUENCE [LARGE SCALE GENOMIC DNA]</scope>
    <source>
        <strain evidence="2">DSM 41886</strain>
    </source>
</reference>